<dbReference type="Proteomes" id="UP000280296">
    <property type="component" value="Unassembled WGS sequence"/>
</dbReference>
<evidence type="ECO:0000259" key="6">
    <source>
        <dbReference type="Pfam" id="PF04542"/>
    </source>
</evidence>
<dbReference type="SUPFAM" id="SSF88946">
    <property type="entry name" value="Sigma2 domain of RNA polymerase sigma factors"/>
    <property type="match status" value="1"/>
</dbReference>
<dbReference type="PANTHER" id="PTHR43133">
    <property type="entry name" value="RNA POLYMERASE ECF-TYPE SIGMA FACTO"/>
    <property type="match status" value="1"/>
</dbReference>
<keyword evidence="5" id="KW-0804">Transcription</keyword>
<dbReference type="InterPro" id="IPR014284">
    <property type="entry name" value="RNA_pol_sigma-70_dom"/>
</dbReference>
<dbReference type="InterPro" id="IPR007627">
    <property type="entry name" value="RNA_pol_sigma70_r2"/>
</dbReference>
<keyword evidence="8" id="KW-1185">Reference proteome</keyword>
<dbReference type="SUPFAM" id="SSF88659">
    <property type="entry name" value="Sigma3 and sigma4 domains of RNA polymerase sigma factors"/>
    <property type="match status" value="1"/>
</dbReference>
<dbReference type="InterPro" id="IPR013325">
    <property type="entry name" value="RNA_pol_sigma_r2"/>
</dbReference>
<feature type="domain" description="RNA polymerase sigma-70 region 2" evidence="6">
    <location>
        <begin position="24"/>
        <end position="93"/>
    </location>
</feature>
<name>A0A432MCJ1_9BACT</name>
<keyword evidence="2" id="KW-0805">Transcription regulation</keyword>
<organism evidence="7 8">
    <name type="scientific">Tautonia sociabilis</name>
    <dbReference type="NCBI Taxonomy" id="2080755"/>
    <lineage>
        <taxon>Bacteria</taxon>
        <taxon>Pseudomonadati</taxon>
        <taxon>Planctomycetota</taxon>
        <taxon>Planctomycetia</taxon>
        <taxon>Isosphaerales</taxon>
        <taxon>Isosphaeraceae</taxon>
        <taxon>Tautonia</taxon>
    </lineage>
</organism>
<dbReference type="RefSeq" id="WP_126728085.1">
    <property type="nucleotide sequence ID" value="NZ_RYZH01000083.1"/>
</dbReference>
<reference evidence="7 8" key="1">
    <citation type="submission" date="2018-12" db="EMBL/GenBank/DDBJ databases">
        <authorList>
            <person name="Toschakov S.V."/>
        </authorList>
    </citation>
    <scope>NUCLEOTIDE SEQUENCE [LARGE SCALE GENOMIC DNA]</scope>
    <source>
        <strain evidence="7 8">GM2012</strain>
    </source>
</reference>
<evidence type="ECO:0000256" key="1">
    <source>
        <dbReference type="ARBA" id="ARBA00010641"/>
    </source>
</evidence>
<protein>
    <submittedName>
        <fullName evidence="7">Sigma-70 family RNA polymerase sigma factor</fullName>
    </submittedName>
</protein>
<dbReference type="PANTHER" id="PTHR43133:SF8">
    <property type="entry name" value="RNA POLYMERASE SIGMA FACTOR HI_1459-RELATED"/>
    <property type="match status" value="1"/>
</dbReference>
<reference evidence="7 8" key="2">
    <citation type="submission" date="2019-01" db="EMBL/GenBank/DDBJ databases">
        <title>Tautonia sociabilis, a novel thermotolerant planctomycete of Isosphaeraceae family, isolated from a 4000 m deep subterranean habitat.</title>
        <authorList>
            <person name="Kovaleva O.L."/>
            <person name="Elcheninov A.G."/>
            <person name="Van Heerden E."/>
            <person name="Toshchakov S.V."/>
            <person name="Novikov A."/>
            <person name="Bonch-Osmolovskaya E.A."/>
            <person name="Kublanov I.V."/>
        </authorList>
    </citation>
    <scope>NUCLEOTIDE SEQUENCE [LARGE SCALE GENOMIC DNA]</scope>
    <source>
        <strain evidence="7 8">GM2012</strain>
    </source>
</reference>
<dbReference type="GO" id="GO:0003677">
    <property type="term" value="F:DNA binding"/>
    <property type="evidence" value="ECO:0007669"/>
    <property type="project" value="UniProtKB-KW"/>
</dbReference>
<gene>
    <name evidence="7" type="ORF">TsocGM_24450</name>
</gene>
<dbReference type="AlphaFoldDB" id="A0A432MCJ1"/>
<evidence type="ECO:0000313" key="8">
    <source>
        <dbReference type="Proteomes" id="UP000280296"/>
    </source>
</evidence>
<dbReference type="GO" id="GO:0016987">
    <property type="term" value="F:sigma factor activity"/>
    <property type="evidence" value="ECO:0007669"/>
    <property type="project" value="UniProtKB-KW"/>
</dbReference>
<proteinExistence type="inferred from homology"/>
<keyword evidence="3" id="KW-0731">Sigma factor</keyword>
<dbReference type="Gene3D" id="1.10.1740.10">
    <property type="match status" value="1"/>
</dbReference>
<dbReference type="OrthoDB" id="258490at2"/>
<dbReference type="EMBL" id="RYZH01000083">
    <property type="protein sequence ID" value="RUL81811.1"/>
    <property type="molecule type" value="Genomic_DNA"/>
</dbReference>
<evidence type="ECO:0000256" key="2">
    <source>
        <dbReference type="ARBA" id="ARBA00023015"/>
    </source>
</evidence>
<dbReference type="Pfam" id="PF04542">
    <property type="entry name" value="Sigma70_r2"/>
    <property type="match status" value="1"/>
</dbReference>
<dbReference type="InterPro" id="IPR039425">
    <property type="entry name" value="RNA_pol_sigma-70-like"/>
</dbReference>
<comment type="similarity">
    <text evidence="1">Belongs to the sigma-70 factor family. ECF subfamily.</text>
</comment>
<dbReference type="NCBIfam" id="TIGR02937">
    <property type="entry name" value="sigma70-ECF"/>
    <property type="match status" value="1"/>
</dbReference>
<evidence type="ECO:0000256" key="3">
    <source>
        <dbReference type="ARBA" id="ARBA00023082"/>
    </source>
</evidence>
<comment type="caution">
    <text evidence="7">The sequence shown here is derived from an EMBL/GenBank/DDBJ whole genome shotgun (WGS) entry which is preliminary data.</text>
</comment>
<accession>A0A432MCJ1</accession>
<evidence type="ECO:0000313" key="7">
    <source>
        <dbReference type="EMBL" id="RUL81811.1"/>
    </source>
</evidence>
<evidence type="ECO:0000256" key="5">
    <source>
        <dbReference type="ARBA" id="ARBA00023163"/>
    </source>
</evidence>
<sequence>MNDTPLSLLDRLRSDPDERSWRQLAELYSPLVLRRLRQQGIAEADAEDLLQEILLVIIREVPHFDHTGRPGAFRGWMRAIITHRLLAYWRSQRQGASRFLPDVLEQLEDPESDLSRRWDLEHDRYLASRLLELIEPEFTPATWRAFRLQVIDGLPASAVAEQLGQTVNAVLIAKSRVLRRLRQEGRGLIG</sequence>
<dbReference type="GO" id="GO:0006352">
    <property type="term" value="P:DNA-templated transcription initiation"/>
    <property type="evidence" value="ECO:0007669"/>
    <property type="project" value="InterPro"/>
</dbReference>
<keyword evidence="4" id="KW-0238">DNA-binding</keyword>
<evidence type="ECO:0000256" key="4">
    <source>
        <dbReference type="ARBA" id="ARBA00023125"/>
    </source>
</evidence>
<dbReference type="InterPro" id="IPR013324">
    <property type="entry name" value="RNA_pol_sigma_r3/r4-like"/>
</dbReference>